<gene>
    <name evidence="2" type="ORF">SI8410_10014985</name>
</gene>
<organism evidence="2 3">
    <name type="scientific">Spirodela intermedia</name>
    <name type="common">Intermediate duckweed</name>
    <dbReference type="NCBI Taxonomy" id="51605"/>
    <lineage>
        <taxon>Eukaryota</taxon>
        <taxon>Viridiplantae</taxon>
        <taxon>Streptophyta</taxon>
        <taxon>Embryophyta</taxon>
        <taxon>Tracheophyta</taxon>
        <taxon>Spermatophyta</taxon>
        <taxon>Magnoliopsida</taxon>
        <taxon>Liliopsida</taxon>
        <taxon>Araceae</taxon>
        <taxon>Lemnoideae</taxon>
        <taxon>Spirodela</taxon>
    </lineage>
</organism>
<dbReference type="EMBL" id="LR746273">
    <property type="protein sequence ID" value="CAA7404307.1"/>
    <property type="molecule type" value="Genomic_DNA"/>
</dbReference>
<name>A0A7I8L2R7_SPIIN</name>
<proteinExistence type="predicted"/>
<dbReference type="Pfam" id="PF14223">
    <property type="entry name" value="Retrotran_gag_2"/>
    <property type="match status" value="1"/>
</dbReference>
<sequence length="116" mass="12970">MEDNESILNYFGKLFQNVVELKSLGEKISDADLSTKLLRSVSGKFDSITTSIEQFQDLDVILVEELRDLSVKREEKALSAHALGKNKKKDFFNGSQARGKGRGRGRGHGRGRAEEQ</sequence>
<evidence type="ECO:0000313" key="2">
    <source>
        <dbReference type="EMBL" id="CAA7404307.1"/>
    </source>
</evidence>
<dbReference type="Proteomes" id="UP000663760">
    <property type="component" value="Chromosome 10"/>
</dbReference>
<protein>
    <submittedName>
        <fullName evidence="2">Uncharacterized protein</fullName>
    </submittedName>
</protein>
<dbReference type="AlphaFoldDB" id="A0A7I8L2R7"/>
<accession>A0A7I8L2R7</accession>
<dbReference type="OrthoDB" id="694580at2759"/>
<feature type="region of interest" description="Disordered" evidence="1">
    <location>
        <begin position="89"/>
        <end position="116"/>
    </location>
</feature>
<evidence type="ECO:0000256" key="1">
    <source>
        <dbReference type="SAM" id="MobiDB-lite"/>
    </source>
</evidence>
<evidence type="ECO:0000313" key="3">
    <source>
        <dbReference type="Proteomes" id="UP000663760"/>
    </source>
</evidence>
<reference evidence="2" key="1">
    <citation type="submission" date="2020-02" db="EMBL/GenBank/DDBJ databases">
        <authorList>
            <person name="Scholz U."/>
            <person name="Mascher M."/>
            <person name="Fiebig A."/>
        </authorList>
    </citation>
    <scope>NUCLEOTIDE SEQUENCE</scope>
</reference>
<feature type="compositionally biased region" description="Basic residues" evidence="1">
    <location>
        <begin position="99"/>
        <end position="110"/>
    </location>
</feature>
<keyword evidence="3" id="KW-1185">Reference proteome</keyword>